<accession>R2VMS4</accession>
<dbReference type="RefSeq" id="WP_010778558.1">
    <property type="nucleotide sequence ID" value="NZ_ASWH01000002.1"/>
</dbReference>
<dbReference type="EMBL" id="ASWH01000002">
    <property type="protein sequence ID" value="EOW79202.1"/>
    <property type="molecule type" value="Genomic_DNA"/>
</dbReference>
<dbReference type="EMBL" id="AJDQ01000002">
    <property type="protein sequence ID" value="EOI58921.1"/>
    <property type="molecule type" value="Genomic_DNA"/>
</dbReference>
<reference evidence="1 3" key="1">
    <citation type="submission" date="2013-02" db="EMBL/GenBank/DDBJ databases">
        <title>The Genome Sequence of Enterococcus gilvus ATCC BAA-350.</title>
        <authorList>
            <consortium name="The Broad Institute Genome Sequencing Platform"/>
            <consortium name="The Broad Institute Genome Sequencing Center for Infectious Disease"/>
            <person name="Earl A.M."/>
            <person name="Gilmore M.S."/>
            <person name="Lebreton F."/>
            <person name="Walker B."/>
            <person name="Young S.K."/>
            <person name="Zeng Q."/>
            <person name="Gargeya S."/>
            <person name="Fitzgerald M."/>
            <person name="Haas B."/>
            <person name="Abouelleil A."/>
            <person name="Alvarado L."/>
            <person name="Arachchi H.M."/>
            <person name="Berlin A.M."/>
            <person name="Chapman S.B."/>
            <person name="Dewar J."/>
            <person name="Goldberg J."/>
            <person name="Griggs A."/>
            <person name="Gujja S."/>
            <person name="Hansen M."/>
            <person name="Howarth C."/>
            <person name="Imamovic A."/>
            <person name="Larimer J."/>
            <person name="McCowan C."/>
            <person name="Murphy C."/>
            <person name="Neiman D."/>
            <person name="Pearson M."/>
            <person name="Priest M."/>
            <person name="Roberts A."/>
            <person name="Saif S."/>
            <person name="Shea T."/>
            <person name="Sisk P."/>
            <person name="Sykes S."/>
            <person name="Wortman J."/>
            <person name="Nusbaum C."/>
            <person name="Birren B."/>
        </authorList>
    </citation>
    <scope>NUCLEOTIDE SEQUENCE [LARGE SCALE GENOMIC DNA]</scope>
    <source>
        <strain evidence="1 3">ATCC BAA-350</strain>
    </source>
</reference>
<evidence type="ECO:0000313" key="2">
    <source>
        <dbReference type="EMBL" id="EOW79202.1"/>
    </source>
</evidence>
<dbReference type="Proteomes" id="UP000014160">
    <property type="component" value="Unassembled WGS sequence"/>
</dbReference>
<dbReference type="OrthoDB" id="9796999at2"/>
<organism evidence="1 3">
    <name type="scientific">Enterococcus gilvus ATCC BAA-350</name>
    <dbReference type="NCBI Taxonomy" id="1158614"/>
    <lineage>
        <taxon>Bacteria</taxon>
        <taxon>Bacillati</taxon>
        <taxon>Bacillota</taxon>
        <taxon>Bacilli</taxon>
        <taxon>Lactobacillales</taxon>
        <taxon>Enterococcaceae</taxon>
        <taxon>Enterococcus</taxon>
    </lineage>
</organism>
<dbReference type="eggNOG" id="COG4430">
    <property type="taxonomic scope" value="Bacteria"/>
</dbReference>
<evidence type="ECO:0000313" key="1">
    <source>
        <dbReference type="EMBL" id="EOI58921.1"/>
    </source>
</evidence>
<evidence type="ECO:0000313" key="4">
    <source>
        <dbReference type="Proteomes" id="UP000014160"/>
    </source>
</evidence>
<sequence length="189" mass="21385">MEEKKKVFFETAADFREWLAENAEISGGVWLTFGKTKNVKTLKAGEALEEALSFGWIDGVMKKVDEHAYLKYFAPRRKNSKWSEKNKKIVAKLEAQGRMTPLGQEKVAEAKANGQWENATKPSAITDEQIAEVAALLKAVPLALENFHNMSPSVKKTYTRAYFDAKTDAGRGKRLAWMTERLEKNLKPM</sequence>
<dbReference type="Proteomes" id="UP000013750">
    <property type="component" value="Unassembled WGS sequence"/>
</dbReference>
<keyword evidence="4" id="KW-1185">Reference proteome</keyword>
<comment type="caution">
    <text evidence="1">The sequence shown here is derived from an EMBL/GenBank/DDBJ whole genome shotgun (WGS) entry which is preliminary data.</text>
</comment>
<dbReference type="HOGENOM" id="CLU_076645_2_0_9"/>
<gene>
    <name evidence="2" type="ORF">I592_03340</name>
    <name evidence="1" type="ORF">UKC_00107</name>
</gene>
<dbReference type="AlphaFoldDB" id="R2VMS4"/>
<protein>
    <recommendedName>
        <fullName evidence="5">Bacteriocin-protection protein, YdeI/OmpD-associated family</fullName>
    </recommendedName>
</protein>
<dbReference type="PATRIC" id="fig|1158614.3.peg.92"/>
<evidence type="ECO:0008006" key="5">
    <source>
        <dbReference type="Google" id="ProtNLM"/>
    </source>
</evidence>
<name>R2VMS4_9ENTE</name>
<proteinExistence type="predicted"/>
<reference evidence="2 4" key="2">
    <citation type="submission" date="2013-03" db="EMBL/GenBank/DDBJ databases">
        <title>The Genome Sequence of Enterococcus gilvus ATCC BAA-350 (PacBio/Illumina hybrid assembly).</title>
        <authorList>
            <consortium name="The Broad Institute Genomics Platform"/>
            <consortium name="The Broad Institute Genome Sequencing Center for Infectious Disease"/>
            <person name="Earl A."/>
            <person name="Russ C."/>
            <person name="Gilmore M."/>
            <person name="Surin D."/>
            <person name="Walker B."/>
            <person name="Young S."/>
            <person name="Zeng Q."/>
            <person name="Gargeya S."/>
            <person name="Fitzgerald M."/>
            <person name="Haas B."/>
            <person name="Abouelleil A."/>
            <person name="Allen A.W."/>
            <person name="Alvarado L."/>
            <person name="Arachchi H.M."/>
            <person name="Berlin A.M."/>
            <person name="Chapman S.B."/>
            <person name="Gainer-Dewar J."/>
            <person name="Goldberg J."/>
            <person name="Griggs A."/>
            <person name="Gujja S."/>
            <person name="Hansen M."/>
            <person name="Howarth C."/>
            <person name="Imamovic A."/>
            <person name="Ireland A."/>
            <person name="Larimer J."/>
            <person name="McCowan C."/>
            <person name="Murphy C."/>
            <person name="Pearson M."/>
            <person name="Poon T.W."/>
            <person name="Priest M."/>
            <person name="Roberts A."/>
            <person name="Saif S."/>
            <person name="Shea T."/>
            <person name="Sisk P."/>
            <person name="Sykes S."/>
            <person name="Wortman J."/>
            <person name="Nusbaum C."/>
            <person name="Birren B."/>
        </authorList>
    </citation>
    <scope>NUCLEOTIDE SEQUENCE [LARGE SCALE GENOMIC DNA]</scope>
    <source>
        <strain evidence="2 4">ATCC BAA-350</strain>
    </source>
</reference>
<evidence type="ECO:0000313" key="3">
    <source>
        <dbReference type="Proteomes" id="UP000013750"/>
    </source>
</evidence>
<dbReference type="Pfam" id="PF13376">
    <property type="entry name" value="OmdA"/>
    <property type="match status" value="1"/>
</dbReference>